<protein>
    <submittedName>
        <fullName evidence="1">Uncharacterized protein</fullName>
    </submittedName>
</protein>
<name>A0ABQ9WSS9_9EUKA</name>
<evidence type="ECO:0000313" key="2">
    <source>
        <dbReference type="Proteomes" id="UP001281761"/>
    </source>
</evidence>
<comment type="caution">
    <text evidence="1">The sequence shown here is derived from an EMBL/GenBank/DDBJ whole genome shotgun (WGS) entry which is preliminary data.</text>
</comment>
<keyword evidence="2" id="KW-1185">Reference proteome</keyword>
<reference evidence="1 2" key="1">
    <citation type="journal article" date="2022" name="bioRxiv">
        <title>Genomics of Preaxostyla Flagellates Illuminates Evolutionary Transitions and the Path Towards Mitochondrial Loss.</title>
        <authorList>
            <person name="Novak L.V.F."/>
            <person name="Treitli S.C."/>
            <person name="Pyrih J."/>
            <person name="Halakuc P."/>
            <person name="Pipaliya S.V."/>
            <person name="Vacek V."/>
            <person name="Brzon O."/>
            <person name="Soukal P."/>
            <person name="Eme L."/>
            <person name="Dacks J.B."/>
            <person name="Karnkowska A."/>
            <person name="Elias M."/>
            <person name="Hampl V."/>
        </authorList>
    </citation>
    <scope>NUCLEOTIDE SEQUENCE [LARGE SCALE GENOMIC DNA]</scope>
    <source>
        <strain evidence="1">NAU3</strain>
        <tissue evidence="1">Gut</tissue>
    </source>
</reference>
<proteinExistence type="predicted"/>
<accession>A0ABQ9WSS9</accession>
<dbReference type="EMBL" id="JARBJD010000401">
    <property type="protein sequence ID" value="KAK2942557.1"/>
    <property type="molecule type" value="Genomic_DNA"/>
</dbReference>
<gene>
    <name evidence="1" type="ORF">BLNAU_22544</name>
</gene>
<dbReference type="Proteomes" id="UP001281761">
    <property type="component" value="Unassembled WGS sequence"/>
</dbReference>
<evidence type="ECO:0000313" key="1">
    <source>
        <dbReference type="EMBL" id="KAK2942557.1"/>
    </source>
</evidence>
<organism evidence="1 2">
    <name type="scientific">Blattamonas nauphoetae</name>
    <dbReference type="NCBI Taxonomy" id="2049346"/>
    <lineage>
        <taxon>Eukaryota</taxon>
        <taxon>Metamonada</taxon>
        <taxon>Preaxostyla</taxon>
        <taxon>Oxymonadida</taxon>
        <taxon>Blattamonas</taxon>
    </lineage>
</organism>
<sequence>MGNNSNSSQHQPIWPFNRDAHRDETPLFLRTDPESLKTIKEASRSFLSLVDFIKEGHDINYRATTQACSLLESLSPHYNSTFTSRQILFELVPTSDRSCSGFANSVITLLTSSNEKLVQRTLSLLNETVIETTHSNRFRLLMTGLFTHLPQSFYEQEMHLFAQNRLFLMNIVKWLLFCSRPSSAREICEERRISMDTYNHTIIHKFFHPVEPFLNFICDSRHRITGLTASIALSELLGRVFQYSVFLEEMTLFVLSSSLALTCTECLDSHENDHLTILALQGVMDGVRAWKKEGPAVRKRGQQILAKLCEEGLSDEIGLHLQCSMSDIYGSRVVFLGAQLIHNLGGNIPFLTI</sequence>